<name>A0ACB7PMM3_9PEZI</name>
<dbReference type="Proteomes" id="UP000724584">
    <property type="component" value="Unassembled WGS sequence"/>
</dbReference>
<dbReference type="EMBL" id="JAGIZQ010000001">
    <property type="protein sequence ID" value="KAH6650358.1"/>
    <property type="molecule type" value="Genomic_DNA"/>
</dbReference>
<evidence type="ECO:0000313" key="1">
    <source>
        <dbReference type="EMBL" id="KAH6650358.1"/>
    </source>
</evidence>
<keyword evidence="2" id="KW-1185">Reference proteome</keyword>
<comment type="caution">
    <text evidence="1">The sequence shown here is derived from an EMBL/GenBank/DDBJ whole genome shotgun (WGS) entry which is preliminary data.</text>
</comment>
<reference evidence="1 2" key="1">
    <citation type="journal article" date="2021" name="Nat. Commun.">
        <title>Genetic determinants of endophytism in the Arabidopsis root mycobiome.</title>
        <authorList>
            <person name="Mesny F."/>
            <person name="Miyauchi S."/>
            <person name="Thiergart T."/>
            <person name="Pickel B."/>
            <person name="Atanasova L."/>
            <person name="Karlsson M."/>
            <person name="Huettel B."/>
            <person name="Barry K.W."/>
            <person name="Haridas S."/>
            <person name="Chen C."/>
            <person name="Bauer D."/>
            <person name="Andreopoulos W."/>
            <person name="Pangilinan J."/>
            <person name="LaButti K."/>
            <person name="Riley R."/>
            <person name="Lipzen A."/>
            <person name="Clum A."/>
            <person name="Drula E."/>
            <person name="Henrissat B."/>
            <person name="Kohler A."/>
            <person name="Grigoriev I.V."/>
            <person name="Martin F.M."/>
            <person name="Hacquard S."/>
        </authorList>
    </citation>
    <scope>NUCLEOTIDE SEQUENCE [LARGE SCALE GENOMIC DNA]</scope>
    <source>
        <strain evidence="1 2">MPI-SDFR-AT-0079</strain>
    </source>
</reference>
<protein>
    <submittedName>
        <fullName evidence="1">Uncharacterized protein</fullName>
    </submittedName>
</protein>
<organism evidence="1 2">
    <name type="scientific">Chaetomium tenue</name>
    <dbReference type="NCBI Taxonomy" id="1854479"/>
    <lineage>
        <taxon>Eukaryota</taxon>
        <taxon>Fungi</taxon>
        <taxon>Dikarya</taxon>
        <taxon>Ascomycota</taxon>
        <taxon>Pezizomycotina</taxon>
        <taxon>Sordariomycetes</taxon>
        <taxon>Sordariomycetidae</taxon>
        <taxon>Sordariales</taxon>
        <taxon>Chaetomiaceae</taxon>
        <taxon>Chaetomium</taxon>
    </lineage>
</organism>
<proteinExistence type="predicted"/>
<gene>
    <name evidence="1" type="ORF">F5144DRAFT_42315</name>
</gene>
<accession>A0ACB7PMM3</accession>
<sequence>MCSGFCWVQRAASNFVLLSMLCTAKHRHFAEGPVTKTRAGSHEEKRTVNRSGSSRDGGWWGASCGGWTMAGQRKPN</sequence>
<evidence type="ECO:0000313" key="2">
    <source>
        <dbReference type="Proteomes" id="UP000724584"/>
    </source>
</evidence>